<feature type="compositionally biased region" description="Basic and acidic residues" evidence="1">
    <location>
        <begin position="114"/>
        <end position="128"/>
    </location>
</feature>
<evidence type="ECO:0000256" key="1">
    <source>
        <dbReference type="SAM" id="MobiDB-lite"/>
    </source>
</evidence>
<feature type="region of interest" description="Disordered" evidence="1">
    <location>
        <begin position="1"/>
        <end position="221"/>
    </location>
</feature>
<keyword evidence="3" id="KW-1185">Reference proteome</keyword>
<comment type="caution">
    <text evidence="2">The sequence shown here is derived from an EMBL/GenBank/DDBJ whole genome shotgun (WGS) entry which is preliminary data.</text>
</comment>
<feature type="compositionally biased region" description="Basic and acidic residues" evidence="1">
    <location>
        <begin position="1"/>
        <end position="15"/>
    </location>
</feature>
<evidence type="ECO:0000313" key="3">
    <source>
        <dbReference type="Proteomes" id="UP001165080"/>
    </source>
</evidence>
<accession>A0A9W6BY32</accession>
<organism evidence="2 3">
    <name type="scientific">Pleodorina starrii</name>
    <dbReference type="NCBI Taxonomy" id="330485"/>
    <lineage>
        <taxon>Eukaryota</taxon>
        <taxon>Viridiplantae</taxon>
        <taxon>Chlorophyta</taxon>
        <taxon>core chlorophytes</taxon>
        <taxon>Chlorophyceae</taxon>
        <taxon>CS clade</taxon>
        <taxon>Chlamydomonadales</taxon>
        <taxon>Volvocaceae</taxon>
        <taxon>Pleodorina</taxon>
    </lineage>
</organism>
<sequence length="221" mass="23959">MHGDETGHRHRDGGGHHVRPHQGCGGSSTARRSETHRPPQPLQPLLSGSSQVLRGQAAGERLPGAKPGSGRSRSAHSPTRAQQAPRPQSGSGNSSSICPTRSEPSATRRKGKRPYLEARKRNMEERKAQQAAKEATAQLTALHSGSPPAARPSLRTDHRSPAFSCRWRVQTPPPSNVKPHTQHEVAQRGRQQLSAHGPASRQEDEEEEEHTPTAMEAAHPN</sequence>
<proteinExistence type="predicted"/>
<protein>
    <submittedName>
        <fullName evidence="2">Uncharacterized protein</fullName>
    </submittedName>
</protein>
<dbReference type="Proteomes" id="UP001165080">
    <property type="component" value="Unassembled WGS sequence"/>
</dbReference>
<evidence type="ECO:0000313" key="2">
    <source>
        <dbReference type="EMBL" id="GLC59631.1"/>
    </source>
</evidence>
<reference evidence="2 3" key="1">
    <citation type="journal article" date="2023" name="Commun. Biol.">
        <title>Reorganization of the ancestral sex-determining regions during the evolution of trioecy in Pleodorina starrii.</title>
        <authorList>
            <person name="Takahashi K."/>
            <person name="Suzuki S."/>
            <person name="Kawai-Toyooka H."/>
            <person name="Yamamoto K."/>
            <person name="Hamaji T."/>
            <person name="Ootsuki R."/>
            <person name="Yamaguchi H."/>
            <person name="Kawachi M."/>
            <person name="Higashiyama T."/>
            <person name="Nozaki H."/>
        </authorList>
    </citation>
    <scope>NUCLEOTIDE SEQUENCE [LARGE SCALE GENOMIC DNA]</scope>
    <source>
        <strain evidence="2 3">NIES-4479</strain>
    </source>
</reference>
<feature type="compositionally biased region" description="Low complexity" evidence="1">
    <location>
        <begin position="129"/>
        <end position="142"/>
    </location>
</feature>
<dbReference type="EMBL" id="BRXU01000029">
    <property type="protein sequence ID" value="GLC59631.1"/>
    <property type="molecule type" value="Genomic_DNA"/>
</dbReference>
<gene>
    <name evidence="2" type="primary">PLESTB004377</name>
    <name evidence="2" type="ORF">PLESTB_001515900</name>
</gene>
<feature type="compositionally biased region" description="Polar residues" evidence="1">
    <location>
        <begin position="71"/>
        <end position="105"/>
    </location>
</feature>
<name>A0A9W6BY32_9CHLO</name>
<dbReference type="AlphaFoldDB" id="A0A9W6BY32"/>